<reference evidence="1 2" key="1">
    <citation type="submission" date="2019-02" db="EMBL/GenBank/DDBJ databases">
        <title>Deep-cultivation of Planctomycetes and their phenomic and genomic characterization uncovers novel biology.</title>
        <authorList>
            <person name="Wiegand S."/>
            <person name="Jogler M."/>
            <person name="Boedeker C."/>
            <person name="Pinto D."/>
            <person name="Vollmers J."/>
            <person name="Rivas-Marin E."/>
            <person name="Kohn T."/>
            <person name="Peeters S.H."/>
            <person name="Heuer A."/>
            <person name="Rast P."/>
            <person name="Oberbeckmann S."/>
            <person name="Bunk B."/>
            <person name="Jeske O."/>
            <person name="Meyerdierks A."/>
            <person name="Storesund J.E."/>
            <person name="Kallscheuer N."/>
            <person name="Luecker S."/>
            <person name="Lage O.M."/>
            <person name="Pohl T."/>
            <person name="Merkel B.J."/>
            <person name="Hornburger P."/>
            <person name="Mueller R.-W."/>
            <person name="Bruemmer F."/>
            <person name="Labrenz M."/>
            <person name="Spormann A.M."/>
            <person name="Op Den Camp H."/>
            <person name="Overmann J."/>
            <person name="Amann R."/>
            <person name="Jetten M.S.M."/>
            <person name="Mascher T."/>
            <person name="Medema M.H."/>
            <person name="Devos D.P."/>
            <person name="Kaster A.-K."/>
            <person name="Ovreas L."/>
            <person name="Rohde M."/>
            <person name="Galperin M.Y."/>
            <person name="Jogler C."/>
        </authorList>
    </citation>
    <scope>NUCLEOTIDE SEQUENCE [LARGE SCALE GENOMIC DNA]</scope>
    <source>
        <strain evidence="1 2">CA13</strain>
    </source>
</reference>
<dbReference type="EMBL" id="SJPJ01000001">
    <property type="protein sequence ID" value="TWT80271.1"/>
    <property type="molecule type" value="Genomic_DNA"/>
</dbReference>
<comment type="caution">
    <text evidence="1">The sequence shown here is derived from an EMBL/GenBank/DDBJ whole genome shotgun (WGS) entry which is preliminary data.</text>
</comment>
<evidence type="ECO:0000313" key="2">
    <source>
        <dbReference type="Proteomes" id="UP000315010"/>
    </source>
</evidence>
<sequence>MVFTLRLAAHLRTLATGCGIGTISRSSGIARFVQGGVVKTYRYATKALKYKLLYITAEEISIPAAKKRRERQRIRDKFVETRANVD</sequence>
<dbReference type="Proteomes" id="UP000315010">
    <property type="component" value="Unassembled WGS sequence"/>
</dbReference>
<dbReference type="RefSeq" id="WP_146395325.1">
    <property type="nucleotide sequence ID" value="NZ_SJPJ01000001.1"/>
</dbReference>
<protein>
    <submittedName>
        <fullName evidence="1">Uncharacterized protein</fullName>
    </submittedName>
</protein>
<dbReference type="OrthoDB" id="97083at203682"/>
<accession>A0A5C5Z0E3</accession>
<proteinExistence type="predicted"/>
<evidence type="ECO:0000313" key="1">
    <source>
        <dbReference type="EMBL" id="TWT80271.1"/>
    </source>
</evidence>
<organism evidence="1 2">
    <name type="scientific">Novipirellula herctigrandis</name>
    <dbReference type="NCBI Taxonomy" id="2527986"/>
    <lineage>
        <taxon>Bacteria</taxon>
        <taxon>Pseudomonadati</taxon>
        <taxon>Planctomycetota</taxon>
        <taxon>Planctomycetia</taxon>
        <taxon>Pirellulales</taxon>
        <taxon>Pirellulaceae</taxon>
        <taxon>Novipirellula</taxon>
    </lineage>
</organism>
<gene>
    <name evidence="1" type="ORF">CA13_16840</name>
</gene>
<dbReference type="AlphaFoldDB" id="A0A5C5Z0E3"/>
<name>A0A5C5Z0E3_9BACT</name>
<keyword evidence="2" id="KW-1185">Reference proteome</keyword>